<gene>
    <name evidence="3" type="ORF">BELL_0025g00350</name>
</gene>
<dbReference type="AlphaFoldDB" id="A0A4Z1K6Q6"/>
<organism evidence="3 4">
    <name type="scientific">Botrytis elliptica</name>
    <dbReference type="NCBI Taxonomy" id="278938"/>
    <lineage>
        <taxon>Eukaryota</taxon>
        <taxon>Fungi</taxon>
        <taxon>Dikarya</taxon>
        <taxon>Ascomycota</taxon>
        <taxon>Pezizomycotina</taxon>
        <taxon>Leotiomycetes</taxon>
        <taxon>Helotiales</taxon>
        <taxon>Sclerotiniaceae</taxon>
        <taxon>Botrytis</taxon>
    </lineage>
</organism>
<dbReference type="Proteomes" id="UP000297229">
    <property type="component" value="Unassembled WGS sequence"/>
</dbReference>
<sequence length="474" mass="54310">MIRVPANVGAQNPPILNSPDTFKSTKNNIPALPDLPSSCIYDEFNSTTGDIIDSTKNNIPALPDLPSSCIYDEINSTTGDIIDSTKKRDELPRIRADVNRRLIEFSSKLNEVKRLCDIFQKNTVAYWDSKTEFGAKLNAVATEIRDFYGAHREQTRSSDEFLAKMDNDIARLREPTEEVDEMASLVKRNMELELKVYMQSTKLKKLEGWRVEMRRMSPRYSYPSISQLRNMPSANAERRRPEQKCSNGLDGEHARNQAGVLELDYGSPARSAQFPNLSKGSDTEMEETRDDIDEAMRRRHVANEETDEIVEKLKKNVDTFIKKISALEGLLRDEKAMVEKLQTDMAEKTGEHQTIQGFMSTANQRAQKEIHEKVQLEQKIIKQKTEINDLTAARQDLQRRLDEANRKLSVEVENGKNLQSKFTAEIAKTHLLREEKHTLGEELEDKKKLLDKLRGWFRKIKACANDKTLDSYLA</sequence>
<protein>
    <submittedName>
        <fullName evidence="3">Uncharacterized protein</fullName>
    </submittedName>
</protein>
<name>A0A4Z1K6Q6_9HELO</name>
<comment type="caution">
    <text evidence="3">The sequence shown here is derived from an EMBL/GenBank/DDBJ whole genome shotgun (WGS) entry which is preliminary data.</text>
</comment>
<evidence type="ECO:0000256" key="2">
    <source>
        <dbReference type="SAM" id="MobiDB-lite"/>
    </source>
</evidence>
<keyword evidence="1" id="KW-0175">Coiled coil</keyword>
<evidence type="ECO:0000313" key="4">
    <source>
        <dbReference type="Proteomes" id="UP000297229"/>
    </source>
</evidence>
<feature type="coiled-coil region" evidence="1">
    <location>
        <begin position="285"/>
        <end position="414"/>
    </location>
</feature>
<dbReference type="EMBL" id="PQXM01000025">
    <property type="protein sequence ID" value="TGO79720.1"/>
    <property type="molecule type" value="Genomic_DNA"/>
</dbReference>
<feature type="region of interest" description="Disordered" evidence="2">
    <location>
        <begin position="224"/>
        <end position="252"/>
    </location>
</feature>
<evidence type="ECO:0000256" key="1">
    <source>
        <dbReference type="SAM" id="Coils"/>
    </source>
</evidence>
<evidence type="ECO:0000313" key="3">
    <source>
        <dbReference type="EMBL" id="TGO79720.1"/>
    </source>
</evidence>
<proteinExistence type="predicted"/>
<reference evidence="3 4" key="1">
    <citation type="submission" date="2017-12" db="EMBL/GenBank/DDBJ databases">
        <title>Comparative genomics of Botrytis spp.</title>
        <authorList>
            <person name="Valero-Jimenez C.A."/>
            <person name="Tapia P."/>
            <person name="Veloso J."/>
            <person name="Silva-Moreno E."/>
            <person name="Staats M."/>
            <person name="Valdes J.H."/>
            <person name="Van Kan J.A.L."/>
        </authorList>
    </citation>
    <scope>NUCLEOTIDE SEQUENCE [LARGE SCALE GENOMIC DNA]</scope>
    <source>
        <strain evidence="3 4">Be9601</strain>
    </source>
</reference>
<keyword evidence="4" id="KW-1185">Reference proteome</keyword>
<accession>A0A4Z1K6Q6</accession>
<feature type="compositionally biased region" description="Polar residues" evidence="2">
    <location>
        <begin position="224"/>
        <end position="233"/>
    </location>
</feature>